<dbReference type="Gene3D" id="2.30.42.10">
    <property type="match status" value="1"/>
</dbReference>
<evidence type="ECO:0000313" key="5">
    <source>
        <dbReference type="Proteomes" id="UP001595887"/>
    </source>
</evidence>
<gene>
    <name evidence="4" type="ORF">ACFOWX_11815</name>
</gene>
<dbReference type="PANTHER" id="PTHR32060:SF30">
    <property type="entry name" value="CARBOXY-TERMINAL PROCESSING PROTEASE CTPA"/>
    <property type="match status" value="1"/>
</dbReference>
<evidence type="ECO:0000259" key="3">
    <source>
        <dbReference type="SMART" id="SM00245"/>
    </source>
</evidence>
<organism evidence="4 5">
    <name type="scientific">Sphingorhabdus arenilitoris</name>
    <dbReference type="NCBI Taxonomy" id="1490041"/>
    <lineage>
        <taxon>Bacteria</taxon>
        <taxon>Pseudomonadati</taxon>
        <taxon>Pseudomonadota</taxon>
        <taxon>Alphaproteobacteria</taxon>
        <taxon>Sphingomonadales</taxon>
        <taxon>Sphingomonadaceae</taxon>
        <taxon>Sphingorhabdus</taxon>
    </lineage>
</organism>
<dbReference type="EMBL" id="JBHSDH010000013">
    <property type="protein sequence ID" value="MFC4293102.1"/>
    <property type="molecule type" value="Genomic_DNA"/>
</dbReference>
<feature type="domain" description="Tail specific protease" evidence="3">
    <location>
        <begin position="207"/>
        <end position="413"/>
    </location>
</feature>
<dbReference type="Gene3D" id="3.30.750.170">
    <property type="match status" value="1"/>
</dbReference>
<dbReference type="RefSeq" id="WP_381424346.1">
    <property type="nucleotide sequence ID" value="NZ_JBHSDH010000013.1"/>
</dbReference>
<proteinExistence type="predicted"/>
<sequence length="486" mass="50825">MKKNARNIVYMIAAAGTVAACGGGGTPPPPVSVPATATVTPPTPPVSSACSLRSRQDWAAAQIREWYLFPETLPATADPSGFTTVSAYIDALTATARGQGRDRFFTFITSIEQENAFFQTGSSAGLGIRLNYDIANGRVFVAEAFEGAPALAAGIDRGTEILAIGTSASNLSNVSVILGSQGAAGVSQALGPNTPGTTRFLQIRNAAGTSTVSVAKAEFNIQPVSSRYGATIINDGGKQIAYINMRTFISTADAQLRSAFANYRAQGITDFIIDFRYNGGGLVSTAELMTNLLGGARSNRDILSRTTFRVEKNNNDRTEFFTPQSQSVGALKIAFIGTGSTASASELVMNSFTPYIGVNAALVGSDTFGKPVGQIALDQASCDDRLRVVAFSTQNSANRGFYYNGIASVMGTTCQASDDLTRPLGDPAEESVARAIDFIQGRSCTAISSAASAKTQAKISGGKRISSQMLTPDAPTPAQREVPGLF</sequence>
<keyword evidence="2" id="KW-0732">Signal</keyword>
<dbReference type="CDD" id="cd07561">
    <property type="entry name" value="Peptidase_S41_CPP_like"/>
    <property type="match status" value="1"/>
</dbReference>
<dbReference type="InterPro" id="IPR005151">
    <property type="entry name" value="Tail-specific_protease"/>
</dbReference>
<dbReference type="PROSITE" id="PS51257">
    <property type="entry name" value="PROKAR_LIPOPROTEIN"/>
    <property type="match status" value="1"/>
</dbReference>
<feature type="region of interest" description="Disordered" evidence="1">
    <location>
        <begin position="463"/>
        <end position="486"/>
    </location>
</feature>
<evidence type="ECO:0000256" key="2">
    <source>
        <dbReference type="SAM" id="SignalP"/>
    </source>
</evidence>
<keyword evidence="5" id="KW-1185">Reference proteome</keyword>
<evidence type="ECO:0000313" key="4">
    <source>
        <dbReference type="EMBL" id="MFC4293102.1"/>
    </source>
</evidence>
<dbReference type="InterPro" id="IPR029045">
    <property type="entry name" value="ClpP/crotonase-like_dom_sf"/>
</dbReference>
<name>A0ABV8RI58_9SPHN</name>
<dbReference type="InterPro" id="IPR036034">
    <property type="entry name" value="PDZ_sf"/>
</dbReference>
<dbReference type="Gene3D" id="3.90.226.10">
    <property type="entry name" value="2-enoyl-CoA Hydratase, Chain A, domain 1"/>
    <property type="match status" value="1"/>
</dbReference>
<accession>A0ABV8RI58</accession>
<dbReference type="SMART" id="SM00245">
    <property type="entry name" value="TSPc"/>
    <property type="match status" value="1"/>
</dbReference>
<evidence type="ECO:0000256" key="1">
    <source>
        <dbReference type="SAM" id="MobiDB-lite"/>
    </source>
</evidence>
<protein>
    <submittedName>
        <fullName evidence="4">S41 family peptidase</fullName>
    </submittedName>
</protein>
<feature type="signal peptide" evidence="2">
    <location>
        <begin position="1"/>
        <end position="19"/>
    </location>
</feature>
<dbReference type="SUPFAM" id="SSF52096">
    <property type="entry name" value="ClpP/crotonase"/>
    <property type="match status" value="1"/>
</dbReference>
<dbReference type="Pfam" id="PF03572">
    <property type="entry name" value="Peptidase_S41"/>
    <property type="match status" value="1"/>
</dbReference>
<comment type="caution">
    <text evidence="4">The sequence shown here is derived from an EMBL/GenBank/DDBJ whole genome shotgun (WGS) entry which is preliminary data.</text>
</comment>
<dbReference type="Proteomes" id="UP001595887">
    <property type="component" value="Unassembled WGS sequence"/>
</dbReference>
<reference evidence="5" key="1">
    <citation type="journal article" date="2019" name="Int. J. Syst. Evol. Microbiol.">
        <title>The Global Catalogue of Microorganisms (GCM) 10K type strain sequencing project: providing services to taxonomists for standard genome sequencing and annotation.</title>
        <authorList>
            <consortium name="The Broad Institute Genomics Platform"/>
            <consortium name="The Broad Institute Genome Sequencing Center for Infectious Disease"/>
            <person name="Wu L."/>
            <person name="Ma J."/>
        </authorList>
    </citation>
    <scope>NUCLEOTIDE SEQUENCE [LARGE SCALE GENOMIC DNA]</scope>
    <source>
        <strain evidence="5">CECT 8531</strain>
    </source>
</reference>
<feature type="chain" id="PRO_5045416843" evidence="2">
    <location>
        <begin position="20"/>
        <end position="486"/>
    </location>
</feature>
<dbReference type="PANTHER" id="PTHR32060">
    <property type="entry name" value="TAIL-SPECIFIC PROTEASE"/>
    <property type="match status" value="1"/>
</dbReference>